<comment type="caution">
    <text evidence="1">The sequence shown here is derived from an EMBL/GenBank/DDBJ whole genome shotgun (WGS) entry which is preliminary data.</text>
</comment>
<dbReference type="InterPro" id="IPR027417">
    <property type="entry name" value="P-loop_NTPase"/>
</dbReference>
<dbReference type="eggNOG" id="COG0457">
    <property type="taxonomic scope" value="Bacteria"/>
</dbReference>
<name>U5DM37_9CHRO</name>
<dbReference type="SUPFAM" id="SSF52540">
    <property type="entry name" value="P-loop containing nucleoside triphosphate hydrolases"/>
    <property type="match status" value="1"/>
</dbReference>
<dbReference type="OrthoDB" id="288532at2"/>
<dbReference type="InParanoid" id="U5DM37"/>
<protein>
    <recommendedName>
        <fullName evidence="3">Sulfotransferase family</fullName>
    </recommendedName>
</protein>
<accession>U5DM37</accession>
<dbReference type="EMBL" id="ASSJ01000047">
    <property type="protein sequence ID" value="ERN41639.1"/>
    <property type="molecule type" value="Genomic_DNA"/>
</dbReference>
<keyword evidence="2" id="KW-1185">Reference proteome</keyword>
<dbReference type="AlphaFoldDB" id="U5DM37"/>
<dbReference type="Proteomes" id="UP000016960">
    <property type="component" value="Unassembled WGS sequence"/>
</dbReference>
<organism evidence="1 2">
    <name type="scientific">Rubidibacter lacunae KORDI 51-2</name>
    <dbReference type="NCBI Taxonomy" id="582515"/>
    <lineage>
        <taxon>Bacteria</taxon>
        <taxon>Bacillati</taxon>
        <taxon>Cyanobacteriota</taxon>
        <taxon>Cyanophyceae</taxon>
        <taxon>Oscillatoriophycideae</taxon>
        <taxon>Chroococcales</taxon>
        <taxon>Aphanothecaceae</taxon>
        <taxon>Rubidibacter</taxon>
    </lineage>
</organism>
<sequence>MTIVSHEHEFIFLKTAKTAGTSIAIALSQYCGPNDILARVSTPDEAIRKQLGYSPAQNYAIPLSHYAPKDWARLLLTGRRSQTQYFHPHMSATEIREKLGSKCWNRYYKFCFDRNPWDKAISLYHRYWRRPRDVPQPSLHDFYSNFENARKGLSNYWIYSIDGNVVVDYVARYEDLQGELTRLGERLGIPGKIDISKVKAKSSSRTDKRQYREALEPSTRDLIATICHKEIAFLGYEF</sequence>
<evidence type="ECO:0000313" key="2">
    <source>
        <dbReference type="Proteomes" id="UP000016960"/>
    </source>
</evidence>
<gene>
    <name evidence="1" type="ORF">KR51_00018670</name>
</gene>
<dbReference type="STRING" id="582515.KR51_00018670"/>
<evidence type="ECO:0008006" key="3">
    <source>
        <dbReference type="Google" id="ProtNLM"/>
    </source>
</evidence>
<proteinExistence type="predicted"/>
<dbReference type="Gene3D" id="3.40.50.300">
    <property type="entry name" value="P-loop containing nucleotide triphosphate hydrolases"/>
    <property type="match status" value="1"/>
</dbReference>
<evidence type="ECO:0000313" key="1">
    <source>
        <dbReference type="EMBL" id="ERN41639.1"/>
    </source>
</evidence>
<dbReference type="RefSeq" id="WP_022606752.1">
    <property type="nucleotide sequence ID" value="NZ_ASSJ01000047.1"/>
</dbReference>
<reference evidence="1 2" key="1">
    <citation type="submission" date="2013-05" db="EMBL/GenBank/DDBJ databases">
        <title>Draft genome sequence of Rubidibacter lacunae KORDI 51-2.</title>
        <authorList>
            <person name="Choi D.H."/>
            <person name="Noh J.H."/>
            <person name="Kwon K.-K."/>
            <person name="Lee J.-H."/>
            <person name="Ryu J.-Y."/>
        </authorList>
    </citation>
    <scope>NUCLEOTIDE SEQUENCE [LARGE SCALE GENOMIC DNA]</scope>
    <source>
        <strain evidence="1 2">KORDI 51-2</strain>
    </source>
</reference>